<evidence type="ECO:0000313" key="6">
    <source>
        <dbReference type="Proteomes" id="UP000250169"/>
    </source>
</evidence>
<sequence length="124" mass="14218">MIQRIQTIYMLLVVIVATVAVPMLFSIDWLRSILLGITAILALYTIFKYKKRSVQQWLNWLNVLINFTLLGIFVYRMLNSSGEGLLSEKGVGVFVPVLSIVFLFLANKAIRRDEKLVKSADRLR</sequence>
<dbReference type="GeneID" id="29676208"/>
<feature type="transmembrane region" description="Helical" evidence="1">
    <location>
        <begin position="90"/>
        <end position="110"/>
    </location>
</feature>
<reference evidence="5 6" key="1">
    <citation type="submission" date="2018-06" db="EMBL/GenBank/DDBJ databases">
        <authorList>
            <consortium name="Pathogen Informatics"/>
            <person name="Doyle S."/>
        </authorList>
    </citation>
    <scope>NUCLEOTIDE SEQUENCE [LARGE SCALE GENOMIC DNA]</scope>
    <source>
        <strain evidence="3 6">NCTC11545</strain>
        <strain evidence="2 5">NCTC11546</strain>
    </source>
</reference>
<evidence type="ECO:0000313" key="7">
    <source>
        <dbReference type="Proteomes" id="UP000276733"/>
    </source>
</evidence>
<dbReference type="EMBL" id="UYIQ01000001">
    <property type="protein sequence ID" value="VDG80828.1"/>
    <property type="molecule type" value="Genomic_DNA"/>
</dbReference>
<evidence type="ECO:0000313" key="3">
    <source>
        <dbReference type="EMBL" id="SQA93584.1"/>
    </source>
</evidence>
<dbReference type="Proteomes" id="UP000276733">
    <property type="component" value="Unassembled WGS sequence"/>
</dbReference>
<keyword evidence="1" id="KW-0472">Membrane</keyword>
<dbReference type="Pfam" id="PF14126">
    <property type="entry name" value="DUF4293"/>
    <property type="match status" value="1"/>
</dbReference>
<gene>
    <name evidence="4" type="ORF">NCTC11458_00108</name>
    <name evidence="3" type="ORF">NCTC11545_00960</name>
    <name evidence="2" type="ORF">NCTC11546_00252</name>
</gene>
<feature type="transmembrane region" description="Helical" evidence="1">
    <location>
        <begin position="59"/>
        <end position="78"/>
    </location>
</feature>
<dbReference type="OMA" id="RQNQFVV"/>
<dbReference type="EMBL" id="UAVS01000005">
    <property type="protein sequence ID" value="SQA93584.1"/>
    <property type="molecule type" value="Genomic_DNA"/>
</dbReference>
<organism evidence="3 6">
    <name type="scientific">Capnocytophaga ochracea</name>
    <dbReference type="NCBI Taxonomy" id="1018"/>
    <lineage>
        <taxon>Bacteria</taxon>
        <taxon>Pseudomonadati</taxon>
        <taxon>Bacteroidota</taxon>
        <taxon>Flavobacteriia</taxon>
        <taxon>Flavobacteriales</taxon>
        <taxon>Flavobacteriaceae</taxon>
        <taxon>Capnocytophaga</taxon>
    </lineage>
</organism>
<dbReference type="RefSeq" id="WP_002672326.1">
    <property type="nucleotide sequence ID" value="NZ_CAJPNJ010000061.1"/>
</dbReference>
<evidence type="ECO:0000256" key="1">
    <source>
        <dbReference type="SAM" id="Phobius"/>
    </source>
</evidence>
<feature type="transmembrane region" description="Helical" evidence="1">
    <location>
        <begin position="7"/>
        <end position="25"/>
    </location>
</feature>
<evidence type="ECO:0008006" key="8">
    <source>
        <dbReference type="Google" id="ProtNLM"/>
    </source>
</evidence>
<dbReference type="Proteomes" id="UP000249891">
    <property type="component" value="Unassembled WGS sequence"/>
</dbReference>
<dbReference type="AlphaFoldDB" id="A0A2X2SP06"/>
<name>A0A2X2SP06_CAPOC</name>
<protein>
    <recommendedName>
        <fullName evidence="8">DUF4293 domain-containing protein</fullName>
    </recommendedName>
</protein>
<keyword evidence="1" id="KW-0812">Transmembrane</keyword>
<evidence type="ECO:0000313" key="4">
    <source>
        <dbReference type="EMBL" id="VDG80828.1"/>
    </source>
</evidence>
<dbReference type="Proteomes" id="UP000250169">
    <property type="component" value="Unassembled WGS sequence"/>
</dbReference>
<dbReference type="InterPro" id="IPR025635">
    <property type="entry name" value="DUF4293"/>
</dbReference>
<reference evidence="4 7" key="2">
    <citation type="submission" date="2018-11" db="EMBL/GenBank/DDBJ databases">
        <authorList>
            <consortium name="Pathogen Informatics"/>
        </authorList>
    </citation>
    <scope>NUCLEOTIDE SEQUENCE [LARGE SCALE GENOMIC DNA]</scope>
    <source>
        <strain evidence="4 7">NCTC11458</strain>
    </source>
</reference>
<proteinExistence type="predicted"/>
<feature type="transmembrane region" description="Helical" evidence="1">
    <location>
        <begin position="31"/>
        <end position="47"/>
    </location>
</feature>
<keyword evidence="1" id="KW-1133">Transmembrane helix</keyword>
<accession>A0A2X2SP06</accession>
<evidence type="ECO:0000313" key="5">
    <source>
        <dbReference type="Proteomes" id="UP000249891"/>
    </source>
</evidence>
<dbReference type="EMBL" id="UARG01000017">
    <property type="protein sequence ID" value="SQA77050.1"/>
    <property type="molecule type" value="Genomic_DNA"/>
</dbReference>
<evidence type="ECO:0000313" key="2">
    <source>
        <dbReference type="EMBL" id="SQA77050.1"/>
    </source>
</evidence>